<reference evidence="2 3" key="1">
    <citation type="journal article" date="2019" name="Int. J. Syst. Evol. Microbiol.">
        <title>The Global Catalogue of Microorganisms (GCM) 10K type strain sequencing project: providing services to taxonomists for standard genome sequencing and annotation.</title>
        <authorList>
            <consortium name="The Broad Institute Genomics Platform"/>
            <consortium name="The Broad Institute Genome Sequencing Center for Infectious Disease"/>
            <person name="Wu L."/>
            <person name="Ma J."/>
        </authorList>
    </citation>
    <scope>NUCLEOTIDE SEQUENCE [LARGE SCALE GENOMIC DNA]</scope>
    <source>
        <strain evidence="2 3">CGMCC 1.10390</strain>
    </source>
</reference>
<dbReference type="AlphaFoldDB" id="A0ABD6DK68"/>
<proteinExistence type="predicted"/>
<gene>
    <name evidence="2" type="ORF">ACFSBL_05900</name>
</gene>
<keyword evidence="1" id="KW-0472">Membrane</keyword>
<dbReference type="Proteomes" id="UP001597034">
    <property type="component" value="Unassembled WGS sequence"/>
</dbReference>
<organism evidence="2 3">
    <name type="scientific">Haloarchaeobius litoreus</name>
    <dbReference type="NCBI Taxonomy" id="755306"/>
    <lineage>
        <taxon>Archaea</taxon>
        <taxon>Methanobacteriati</taxon>
        <taxon>Methanobacteriota</taxon>
        <taxon>Stenosarchaea group</taxon>
        <taxon>Halobacteria</taxon>
        <taxon>Halobacteriales</taxon>
        <taxon>Halorubellaceae</taxon>
        <taxon>Haloarchaeobius</taxon>
    </lineage>
</organism>
<dbReference type="RefSeq" id="WP_256399279.1">
    <property type="nucleotide sequence ID" value="NZ_JANHJR010000001.1"/>
</dbReference>
<feature type="transmembrane region" description="Helical" evidence="1">
    <location>
        <begin position="32"/>
        <end position="51"/>
    </location>
</feature>
<evidence type="ECO:0000313" key="2">
    <source>
        <dbReference type="EMBL" id="MFD1645211.1"/>
    </source>
</evidence>
<name>A0ABD6DK68_9EURY</name>
<keyword evidence="1" id="KW-0812">Transmembrane</keyword>
<keyword evidence="1" id="KW-1133">Transmembrane helix</keyword>
<comment type="caution">
    <text evidence="2">The sequence shown here is derived from an EMBL/GenBank/DDBJ whole genome shotgun (WGS) entry which is preliminary data.</text>
</comment>
<sequence>MERTFVLGLALTVAGLVGYGVGVSTAYPGRELTLVGIMVGLTLTAVGLGGGGS</sequence>
<evidence type="ECO:0000256" key="1">
    <source>
        <dbReference type="SAM" id="Phobius"/>
    </source>
</evidence>
<accession>A0ABD6DK68</accession>
<protein>
    <recommendedName>
        <fullName evidence="4">PEP-CTERM protein-sorting domain-containing protein</fullName>
    </recommendedName>
</protein>
<evidence type="ECO:0008006" key="4">
    <source>
        <dbReference type="Google" id="ProtNLM"/>
    </source>
</evidence>
<evidence type="ECO:0000313" key="3">
    <source>
        <dbReference type="Proteomes" id="UP001597034"/>
    </source>
</evidence>
<dbReference type="EMBL" id="JBHUDO010000002">
    <property type="protein sequence ID" value="MFD1645211.1"/>
    <property type="molecule type" value="Genomic_DNA"/>
</dbReference>
<keyword evidence="3" id="KW-1185">Reference proteome</keyword>